<evidence type="ECO:0000256" key="5">
    <source>
        <dbReference type="ARBA" id="ARBA00022840"/>
    </source>
</evidence>
<dbReference type="InterPro" id="IPR003593">
    <property type="entry name" value="AAA+_ATPase"/>
</dbReference>
<dbReference type="InterPro" id="IPR036640">
    <property type="entry name" value="ABC1_TM_sf"/>
</dbReference>
<feature type="transmembrane region" description="Helical" evidence="9">
    <location>
        <begin position="216"/>
        <end position="234"/>
    </location>
</feature>
<dbReference type="GO" id="GO:0016887">
    <property type="term" value="F:ATP hydrolysis activity"/>
    <property type="evidence" value="ECO:0007669"/>
    <property type="project" value="InterPro"/>
</dbReference>
<feature type="region of interest" description="Disordered" evidence="8">
    <location>
        <begin position="23"/>
        <end position="53"/>
    </location>
</feature>
<dbReference type="PROSITE" id="PS50893">
    <property type="entry name" value="ABC_TRANSPORTER_2"/>
    <property type="match status" value="2"/>
</dbReference>
<keyword evidence="2" id="KW-0813">Transport</keyword>
<feature type="domain" description="ABC transporter" evidence="10">
    <location>
        <begin position="1095"/>
        <end position="1337"/>
    </location>
</feature>
<dbReference type="GO" id="GO:0140359">
    <property type="term" value="F:ABC-type transporter activity"/>
    <property type="evidence" value="ECO:0007669"/>
    <property type="project" value="InterPro"/>
</dbReference>
<dbReference type="CDD" id="cd03223">
    <property type="entry name" value="ABCD_peroxisomal_ALDP"/>
    <property type="match status" value="1"/>
</dbReference>
<dbReference type="Pfam" id="PF06472">
    <property type="entry name" value="ABC_membrane_2"/>
    <property type="match status" value="2"/>
</dbReference>
<comment type="similarity">
    <text evidence="1">Belongs to the ABC transporter superfamily. ABCD family. Peroxisomal fatty acyl CoA transporter (TC 3.A.1.203) subfamily.</text>
</comment>
<dbReference type="GO" id="GO:0007031">
    <property type="term" value="P:peroxisome organization"/>
    <property type="evidence" value="ECO:0007669"/>
    <property type="project" value="TreeGrafter"/>
</dbReference>
<dbReference type="PANTHER" id="PTHR11384:SF56">
    <property type="entry name" value="ABC TRANSPORTER D FAMILY MEMBER 1"/>
    <property type="match status" value="1"/>
</dbReference>
<keyword evidence="3 9" id="KW-0812">Transmembrane</keyword>
<evidence type="ECO:0000256" key="6">
    <source>
        <dbReference type="ARBA" id="ARBA00022989"/>
    </source>
</evidence>
<accession>A0A7S3XD09</accession>
<dbReference type="InterPro" id="IPR050835">
    <property type="entry name" value="ABC_transporter_sub-D"/>
</dbReference>
<dbReference type="SUPFAM" id="SSF90123">
    <property type="entry name" value="ABC transporter transmembrane region"/>
    <property type="match status" value="2"/>
</dbReference>
<dbReference type="InterPro" id="IPR011527">
    <property type="entry name" value="ABC1_TM_dom"/>
</dbReference>
<organism evidence="11">
    <name type="scientific">Picocystis salinarum</name>
    <dbReference type="NCBI Taxonomy" id="88271"/>
    <lineage>
        <taxon>Eukaryota</taxon>
        <taxon>Viridiplantae</taxon>
        <taxon>Chlorophyta</taxon>
        <taxon>Picocystophyceae</taxon>
        <taxon>Picocystales</taxon>
        <taxon>Picocystaceae</taxon>
        <taxon>Picocystis</taxon>
    </lineage>
</organism>
<dbReference type="EMBL" id="HBIS01002480">
    <property type="protein sequence ID" value="CAE0608392.1"/>
    <property type="molecule type" value="Transcribed_RNA"/>
</dbReference>
<dbReference type="SMART" id="SM00382">
    <property type="entry name" value="AAA"/>
    <property type="match status" value="2"/>
</dbReference>
<dbReference type="GO" id="GO:0006635">
    <property type="term" value="P:fatty acid beta-oxidation"/>
    <property type="evidence" value="ECO:0007669"/>
    <property type="project" value="TreeGrafter"/>
</dbReference>
<evidence type="ECO:0000256" key="2">
    <source>
        <dbReference type="ARBA" id="ARBA00022448"/>
    </source>
</evidence>
<evidence type="ECO:0000259" key="10">
    <source>
        <dbReference type="PROSITE" id="PS50893"/>
    </source>
</evidence>
<dbReference type="InterPro" id="IPR003439">
    <property type="entry name" value="ABC_transporter-like_ATP-bd"/>
</dbReference>
<dbReference type="SUPFAM" id="SSF52540">
    <property type="entry name" value="P-loop containing nucleoside triphosphate hydrolases"/>
    <property type="match status" value="2"/>
</dbReference>
<keyword evidence="7 9" id="KW-0472">Membrane</keyword>
<dbReference type="GO" id="GO:0005778">
    <property type="term" value="C:peroxisomal membrane"/>
    <property type="evidence" value="ECO:0007669"/>
    <property type="project" value="TreeGrafter"/>
</dbReference>
<evidence type="ECO:0000313" key="11">
    <source>
        <dbReference type="EMBL" id="CAE0608392.1"/>
    </source>
</evidence>
<dbReference type="GO" id="GO:0005524">
    <property type="term" value="F:ATP binding"/>
    <property type="evidence" value="ECO:0007669"/>
    <property type="project" value="UniProtKB-KW"/>
</dbReference>
<dbReference type="Gene3D" id="1.20.1560.10">
    <property type="entry name" value="ABC transporter type 1, transmembrane domain"/>
    <property type="match status" value="1"/>
</dbReference>
<reference evidence="11" key="1">
    <citation type="submission" date="2021-01" db="EMBL/GenBank/DDBJ databases">
        <authorList>
            <person name="Corre E."/>
            <person name="Pelletier E."/>
            <person name="Niang G."/>
            <person name="Scheremetjew M."/>
            <person name="Finn R."/>
            <person name="Kale V."/>
            <person name="Holt S."/>
            <person name="Cochrane G."/>
            <person name="Meng A."/>
            <person name="Brown T."/>
            <person name="Cohen L."/>
        </authorList>
    </citation>
    <scope>NUCLEOTIDE SEQUENCE</scope>
    <source>
        <strain evidence="11">CCMP1897</strain>
    </source>
</reference>
<evidence type="ECO:0000256" key="8">
    <source>
        <dbReference type="SAM" id="MobiDB-lite"/>
    </source>
</evidence>
<dbReference type="Gene3D" id="3.40.50.300">
    <property type="entry name" value="P-loop containing nucleotide triphosphate hydrolases"/>
    <property type="match status" value="2"/>
</dbReference>
<dbReference type="PANTHER" id="PTHR11384">
    <property type="entry name" value="ATP-BINDING CASSETTE, SUB-FAMILY D MEMBER"/>
    <property type="match status" value="1"/>
</dbReference>
<evidence type="ECO:0000256" key="9">
    <source>
        <dbReference type="SAM" id="Phobius"/>
    </source>
</evidence>
<keyword evidence="5" id="KW-0067">ATP-binding</keyword>
<dbReference type="GO" id="GO:0042760">
    <property type="term" value="P:very long-chain fatty acid catabolic process"/>
    <property type="evidence" value="ECO:0007669"/>
    <property type="project" value="TreeGrafter"/>
</dbReference>
<evidence type="ECO:0000256" key="1">
    <source>
        <dbReference type="ARBA" id="ARBA00008575"/>
    </source>
</evidence>
<dbReference type="InterPro" id="IPR027417">
    <property type="entry name" value="P-loop_NTPase"/>
</dbReference>
<keyword evidence="6 9" id="KW-1133">Transmembrane helix</keyword>
<gene>
    <name evidence="11" type="ORF">PSAL00342_LOCUS2209</name>
</gene>
<evidence type="ECO:0000256" key="7">
    <source>
        <dbReference type="ARBA" id="ARBA00023136"/>
    </source>
</evidence>
<feature type="transmembrane region" description="Helical" evidence="9">
    <location>
        <begin position="345"/>
        <end position="364"/>
    </location>
</feature>
<dbReference type="PROSITE" id="PS00211">
    <property type="entry name" value="ABC_TRANSPORTER_1"/>
    <property type="match status" value="1"/>
</dbReference>
<evidence type="ECO:0000256" key="3">
    <source>
        <dbReference type="ARBA" id="ARBA00022692"/>
    </source>
</evidence>
<sequence length="1352" mass="151166">MVATAVVVAGGVGGATAYLATRDTTRKNKRMKRKDLSEDNPTDQRGSGRKPSTTFQMKRVLKLLLRIGGPRITTMMILAVLRTALNNRLAHLQGELFRSAFLRKTPVFLQQMAQNVALCLISSTIESTMRSWITSLGLFWREYLTGSIHKGYFQQLCFYRLSYVDRSVENPEQRICEDVPKLSVGLSELTGEFLIALVDAAFFTWKLGAYARTHKYTLIMLGYIVGTGVMTGLISPPFGRLFKKEQMLEGTYRHLQARLRANAESIAFYAGVDKESIIIRRKFRELVRHGTMLIKQQWGFGIVQDFLLKYLGATVAVVLIIGPFFRGHLRPENTVNGRAEMLSNMRYHTSVVLSLFNAFGTIALSSRKLMKLSAYASRYCELADKVKELNELPTNKVVDIEGSGQAVQETEESESIVFENVTIRTPTGNNLVEGLTLQVNPGTNLLVTGPNGAGKSSLFRVLGGLWPLVQGRLHKPGAKEHAEGLSHEIFYVPQRPYVTLGTLREQLIYPLTAKEAGDEVLPLSELEKLLEMVDLLDLLERDPTGDNPDINWAEELSMGEQQRLGMARLFFHKPAYAILDECTSGVTTDMEERFCDIVRELGCTCVTISHRPALVAFHDIVLALDGEGGYNIHTGQRGLESGDGTCFTNAKKATKVRQSEAKYVEDAFLSSARKSCMGTRTISLEKHLGRCLSHSPDTEVTSTSTVIKRMQSVQSIESVREWHKSLQVALSPGYSKGFLSRVRAVMNKATNGWAPDMKHLSMLALIIVTRTALSDRIANLNGTTVEYVLQQDVKAFARLIGVSVLQSLASAITAPSLKHMTDLLALKWRDRLTVAASKLYLQRTAYYSTSQLADISDVDQRITRDIERLCNDLASLVPSLIKPIVDIAWFSWRMKRLTGRKGMFLLWSYMTFGFGTLKLLTPNFGKLASRQHQLEGEYRFTHSRLRSHAESVAFFGGGDREGRTITGRFELLLQHLKHIMKCRWGYGIADDFLTKNLPHNVQWIVSLIYAAEHTGDRGLTAVQGELARDMRYLASVVSQSFNAFGDLLSLYKRIDELKGGVNRVSEMFETLEIIRAMEDERDEMLKNSVGKPDEIVFEDAQITTPNGKLLAEKMSFVQHAGVNLLVTGPNGSGKSAIFRVLGGLWPLGGGYIRRPRDDAGLLLSDMFYVPQKPYNSIGTFREQLVYPMTVSNACHKLTGGTSNVDQEALDARLLELLDVVRLRYLLDREGGWDAVTEWEERLSLGEQQRIGMARLFFHKPTFGILDECTNATSVDIEEELYKYSTALGITLVTISQRPALVPYHGMELRLLDGEGKWELREILKPQAIGSQDSLASARYEAGSVDSDTDYSN</sequence>
<feature type="transmembrane region" description="Helical" evidence="9">
    <location>
        <begin position="306"/>
        <end position="325"/>
    </location>
</feature>
<proteinExistence type="inferred from homology"/>
<dbReference type="InterPro" id="IPR017871">
    <property type="entry name" value="ABC_transporter-like_CS"/>
</dbReference>
<dbReference type="GO" id="GO:0015910">
    <property type="term" value="P:long-chain fatty acid import into peroxisome"/>
    <property type="evidence" value="ECO:0007669"/>
    <property type="project" value="TreeGrafter"/>
</dbReference>
<keyword evidence="4" id="KW-0547">Nucleotide-binding</keyword>
<protein>
    <recommendedName>
        <fullName evidence="10">ABC transporter domain-containing protein</fullName>
    </recommendedName>
</protein>
<dbReference type="GO" id="GO:0005324">
    <property type="term" value="F:long-chain fatty acid transmembrane transporter activity"/>
    <property type="evidence" value="ECO:0007669"/>
    <property type="project" value="TreeGrafter"/>
</dbReference>
<name>A0A7S3XD09_9CHLO</name>
<evidence type="ECO:0000256" key="4">
    <source>
        <dbReference type="ARBA" id="ARBA00022741"/>
    </source>
</evidence>
<feature type="domain" description="ABC transporter" evidence="10">
    <location>
        <begin position="416"/>
        <end position="660"/>
    </location>
</feature>
<dbReference type="Pfam" id="PF00005">
    <property type="entry name" value="ABC_tran"/>
    <property type="match status" value="2"/>
</dbReference>